<feature type="region of interest" description="Disordered" evidence="3">
    <location>
        <begin position="224"/>
        <end position="245"/>
    </location>
</feature>
<gene>
    <name evidence="4" type="ORF">LADA_0G10858G</name>
</gene>
<organism evidence="4 5">
    <name type="scientific">Lachancea dasiensis</name>
    <dbReference type="NCBI Taxonomy" id="1072105"/>
    <lineage>
        <taxon>Eukaryota</taxon>
        <taxon>Fungi</taxon>
        <taxon>Dikarya</taxon>
        <taxon>Ascomycota</taxon>
        <taxon>Saccharomycotina</taxon>
        <taxon>Saccharomycetes</taxon>
        <taxon>Saccharomycetales</taxon>
        <taxon>Saccharomycetaceae</taxon>
        <taxon>Lachancea</taxon>
    </lineage>
</organism>
<proteinExistence type="inferred from homology"/>
<dbReference type="OrthoDB" id="4033526at2759"/>
<evidence type="ECO:0000256" key="3">
    <source>
        <dbReference type="SAM" id="MobiDB-lite"/>
    </source>
</evidence>
<comment type="similarity">
    <text evidence="1">Belongs to the ISF1/MBR1 family.</text>
</comment>
<reference evidence="5" key="1">
    <citation type="submission" date="2016-03" db="EMBL/GenBank/DDBJ databases">
        <authorList>
            <person name="Devillers H."/>
        </authorList>
    </citation>
    <scope>NUCLEOTIDE SEQUENCE [LARGE SCALE GENOMIC DNA]</scope>
</reference>
<dbReference type="EMBL" id="LT598457">
    <property type="protein sequence ID" value="SCU94743.1"/>
    <property type="molecule type" value="Genomic_DNA"/>
</dbReference>
<accession>A0A1G4JV20</accession>
<evidence type="ECO:0000313" key="5">
    <source>
        <dbReference type="Proteomes" id="UP000190274"/>
    </source>
</evidence>
<dbReference type="InterPro" id="IPR031443">
    <property type="entry name" value="Mbr1"/>
</dbReference>
<feature type="region of interest" description="Disordered" evidence="3">
    <location>
        <begin position="146"/>
        <end position="186"/>
    </location>
</feature>
<evidence type="ECO:0000313" key="4">
    <source>
        <dbReference type="EMBL" id="SCU94743.1"/>
    </source>
</evidence>
<feature type="compositionally biased region" description="Low complexity" evidence="3">
    <location>
        <begin position="146"/>
        <end position="156"/>
    </location>
</feature>
<name>A0A1G4JV20_9SACH</name>
<keyword evidence="5" id="KW-1185">Reference proteome</keyword>
<dbReference type="Proteomes" id="UP000190274">
    <property type="component" value="Chromosome G"/>
</dbReference>
<evidence type="ECO:0000256" key="1">
    <source>
        <dbReference type="ARBA" id="ARBA00008990"/>
    </source>
</evidence>
<keyword evidence="2" id="KW-0597">Phosphoprotein</keyword>
<dbReference type="Pfam" id="PF17058">
    <property type="entry name" value="MBR1"/>
    <property type="match status" value="1"/>
</dbReference>
<evidence type="ECO:0000256" key="2">
    <source>
        <dbReference type="ARBA" id="ARBA00022553"/>
    </source>
</evidence>
<protein>
    <submittedName>
        <fullName evidence="4">LADA_0G10858g1_1</fullName>
    </submittedName>
</protein>
<sequence length="281" mass="30313">MEDDLQSNFQRFRFQYGGELGTQDSVCDCEDTLDIFERFVQDPCIDSWEDLDEGVAGADGQHIGKGPTNESEDQVVQFASGGVLSTTRKGVDQHGEYGEGKSSPPKASICTKCHKQRRWITVSDDGQQDLDEPVLRCSRANSIMSQLSRQASRQSLPGSPEPLLIGGSVEIGPTAASSRSRSRSSFGATSAIPSHLYCLERFVSCELDSAAESFFQKDQKNLNLSSPASSGSPSSPSLAMHSASMHATDTAADIGGHIPFSLTKRRSRVSSIELSLLKSLS</sequence>
<dbReference type="AlphaFoldDB" id="A0A1G4JV20"/>